<gene>
    <name evidence="2" type="ORF">FOMPIDRAFT_113425</name>
</gene>
<dbReference type="HOGENOM" id="CLU_1004860_0_0_1"/>
<sequence>MQPPPQCSKSTGESIPGVCKAEGSTDPFDDGIETLRAEPTHNGHGSIGDGKEPAWFMLDLNVVRVPMISPPMPPMKVIIDSEKRLAKWRGITFSLKGATQLGIPYDSNWRSWIFDAMADPEGPVVPLLVPAPHGADQDVMIYFRWPGYPFAFERTLRIYSAFQGSSVNRFDLLEQIILELEDLYTLVCKEKTPTWHYEQQLAFDQRCWQLAPLGPAAQSKGRVTLDSVWILGIYRCWSNVFTVDLMLAEAPQNGSLFYSQHFVKRGSKPQIDCSPIT</sequence>
<evidence type="ECO:0000313" key="3">
    <source>
        <dbReference type="Proteomes" id="UP000015241"/>
    </source>
</evidence>
<evidence type="ECO:0000313" key="2">
    <source>
        <dbReference type="EMBL" id="EPS93138.1"/>
    </source>
</evidence>
<organism evidence="2 3">
    <name type="scientific">Fomitopsis schrenkii</name>
    <name type="common">Brown rot fungus</name>
    <dbReference type="NCBI Taxonomy" id="2126942"/>
    <lineage>
        <taxon>Eukaryota</taxon>
        <taxon>Fungi</taxon>
        <taxon>Dikarya</taxon>
        <taxon>Basidiomycota</taxon>
        <taxon>Agaricomycotina</taxon>
        <taxon>Agaricomycetes</taxon>
        <taxon>Polyporales</taxon>
        <taxon>Fomitopsis</taxon>
    </lineage>
</organism>
<feature type="region of interest" description="Disordered" evidence="1">
    <location>
        <begin position="1"/>
        <end position="48"/>
    </location>
</feature>
<dbReference type="AlphaFoldDB" id="S8DP99"/>
<keyword evidence="3" id="KW-1185">Reference proteome</keyword>
<evidence type="ECO:0000256" key="1">
    <source>
        <dbReference type="SAM" id="MobiDB-lite"/>
    </source>
</evidence>
<proteinExistence type="predicted"/>
<name>S8DP99_FOMSC</name>
<reference evidence="2 3" key="1">
    <citation type="journal article" date="2012" name="Science">
        <title>The Paleozoic origin of enzymatic lignin decomposition reconstructed from 31 fungal genomes.</title>
        <authorList>
            <person name="Floudas D."/>
            <person name="Binder M."/>
            <person name="Riley R."/>
            <person name="Barry K."/>
            <person name="Blanchette R.A."/>
            <person name="Henrissat B."/>
            <person name="Martinez A.T."/>
            <person name="Otillar R."/>
            <person name="Spatafora J.W."/>
            <person name="Yadav J.S."/>
            <person name="Aerts A."/>
            <person name="Benoit I."/>
            <person name="Boyd A."/>
            <person name="Carlson A."/>
            <person name="Copeland A."/>
            <person name="Coutinho P.M."/>
            <person name="de Vries R.P."/>
            <person name="Ferreira P."/>
            <person name="Findley K."/>
            <person name="Foster B."/>
            <person name="Gaskell J."/>
            <person name="Glotzer D."/>
            <person name="Gorecki P."/>
            <person name="Heitman J."/>
            <person name="Hesse C."/>
            <person name="Hori C."/>
            <person name="Igarashi K."/>
            <person name="Jurgens J.A."/>
            <person name="Kallen N."/>
            <person name="Kersten P."/>
            <person name="Kohler A."/>
            <person name="Kuees U."/>
            <person name="Kumar T.K.A."/>
            <person name="Kuo A."/>
            <person name="LaButti K."/>
            <person name="Larrondo L.F."/>
            <person name="Lindquist E."/>
            <person name="Ling A."/>
            <person name="Lombard V."/>
            <person name="Lucas S."/>
            <person name="Lundell T."/>
            <person name="Martin R."/>
            <person name="McLaughlin D.J."/>
            <person name="Morgenstern I."/>
            <person name="Morin E."/>
            <person name="Murat C."/>
            <person name="Nagy L.G."/>
            <person name="Nolan M."/>
            <person name="Ohm R.A."/>
            <person name="Patyshakuliyeva A."/>
            <person name="Rokas A."/>
            <person name="Ruiz-Duenas F.J."/>
            <person name="Sabat G."/>
            <person name="Salamov A."/>
            <person name="Samejima M."/>
            <person name="Schmutz J."/>
            <person name="Slot J.C."/>
            <person name="St John F."/>
            <person name="Stenlid J."/>
            <person name="Sun H."/>
            <person name="Sun S."/>
            <person name="Syed K."/>
            <person name="Tsang A."/>
            <person name="Wiebenga A."/>
            <person name="Young D."/>
            <person name="Pisabarro A."/>
            <person name="Eastwood D.C."/>
            <person name="Martin F."/>
            <person name="Cullen D."/>
            <person name="Grigoriev I.V."/>
            <person name="Hibbett D.S."/>
        </authorList>
    </citation>
    <scope>NUCLEOTIDE SEQUENCE</scope>
    <source>
        <strain evidence="3">FP-58527</strain>
    </source>
</reference>
<dbReference type="EMBL" id="KE504296">
    <property type="protein sequence ID" value="EPS93138.1"/>
    <property type="molecule type" value="Genomic_DNA"/>
</dbReference>
<dbReference type="OrthoDB" id="2802200at2759"/>
<dbReference type="Proteomes" id="UP000015241">
    <property type="component" value="Unassembled WGS sequence"/>
</dbReference>
<dbReference type="InParanoid" id="S8DP99"/>
<accession>S8DP99</accession>
<protein>
    <submittedName>
        <fullName evidence="2">Uncharacterized protein</fullName>
    </submittedName>
</protein>